<organism evidence="1 2">
    <name type="scientific">Capnocytophaga bilenii</name>
    <dbReference type="NCBI Taxonomy" id="2819369"/>
    <lineage>
        <taxon>Bacteria</taxon>
        <taxon>Pseudomonadati</taxon>
        <taxon>Bacteroidota</taxon>
        <taxon>Flavobacteriia</taxon>
        <taxon>Flavobacteriales</taxon>
        <taxon>Flavobacteriaceae</taxon>
        <taxon>Capnocytophaga</taxon>
    </lineage>
</organism>
<evidence type="ECO:0000313" key="2">
    <source>
        <dbReference type="Proteomes" id="UP000681610"/>
    </source>
</evidence>
<comment type="caution">
    <text evidence="1">The sequence shown here is derived from an EMBL/GenBank/DDBJ whole genome shotgun (WGS) entry which is preliminary data.</text>
</comment>
<protein>
    <submittedName>
        <fullName evidence="1">Uncharacterized protein</fullName>
    </submittedName>
</protein>
<dbReference type="RefSeq" id="WP_208059378.1">
    <property type="nucleotide sequence ID" value="NZ_JAGDYP010000010.1"/>
</dbReference>
<sequence length="72" mass="8210">MNARVVTTEEIPIPTVTNTEGNDEFLTAIENLSGALGTPKEFLQKLNTLNEDDWKNDICKGILEKYYEEDIY</sequence>
<proteinExistence type="predicted"/>
<evidence type="ECO:0000313" key="1">
    <source>
        <dbReference type="EMBL" id="MBO1884979.1"/>
    </source>
</evidence>
<gene>
    <name evidence="1" type="ORF">J4N46_11295</name>
</gene>
<name>A0ABS3Q056_9FLAO</name>
<dbReference type="EMBL" id="JAGDYP010000010">
    <property type="protein sequence ID" value="MBO1884979.1"/>
    <property type="molecule type" value="Genomic_DNA"/>
</dbReference>
<accession>A0ABS3Q056</accession>
<dbReference type="Proteomes" id="UP000681610">
    <property type="component" value="Unassembled WGS sequence"/>
</dbReference>
<reference evidence="1 2" key="1">
    <citation type="submission" date="2021-03" db="EMBL/GenBank/DDBJ databases">
        <title>Isolation and description of Capnocytophaga bilenii sp. nov., a novel Capnocytophaga species, isolated from a gingivitis subject.</title>
        <authorList>
            <person name="Antezack A."/>
            <person name="Monnet-Corti V."/>
            <person name="La Scola B."/>
        </authorList>
    </citation>
    <scope>NUCLEOTIDE SEQUENCE [LARGE SCALE GENOMIC DNA]</scope>
    <source>
        <strain evidence="1 2">Marseille-Q4570</strain>
    </source>
</reference>
<keyword evidence="2" id="KW-1185">Reference proteome</keyword>